<name>A0ABW7XFG0_9MICO</name>
<evidence type="ECO:0000313" key="2">
    <source>
        <dbReference type="Proteomes" id="UP001611580"/>
    </source>
</evidence>
<keyword evidence="2" id="KW-1185">Reference proteome</keyword>
<dbReference type="EMBL" id="JBIRYI010000002">
    <property type="protein sequence ID" value="MFI2486226.1"/>
    <property type="molecule type" value="Genomic_DNA"/>
</dbReference>
<dbReference type="Proteomes" id="UP001611580">
    <property type="component" value="Unassembled WGS sequence"/>
</dbReference>
<sequence>MAHIPVLGRSSQPELLVLHSVRIQGMADDDAVAVRFGLDRADTHELLLDDEAYGWVRRAAFGATAGWSLTDRGRAEDDRRLAEELAETGERAAVERAHKVFGPLNARLLRACTDWQLLPEQDDRLTPNHHTDPEWDARVLDELGTLRDELRPLVASLSSVLARFEGYDTRFTAALDRARAGQGEWVAGTGLSSCHTVWMELHEDLLSTLGIPRTEQRAG</sequence>
<gene>
    <name evidence="1" type="ORF">ACH47X_04920</name>
</gene>
<organism evidence="1 2">
    <name type="scientific">Promicromonospora kroppenstedtii</name>
    <dbReference type="NCBI Taxonomy" id="440482"/>
    <lineage>
        <taxon>Bacteria</taxon>
        <taxon>Bacillati</taxon>
        <taxon>Actinomycetota</taxon>
        <taxon>Actinomycetes</taxon>
        <taxon>Micrococcales</taxon>
        <taxon>Promicromonosporaceae</taxon>
        <taxon>Promicromonospora</taxon>
    </lineage>
</organism>
<proteinExistence type="predicted"/>
<evidence type="ECO:0000313" key="1">
    <source>
        <dbReference type="EMBL" id="MFI2486226.1"/>
    </source>
</evidence>
<comment type="caution">
    <text evidence="1">The sequence shown here is derived from an EMBL/GenBank/DDBJ whole genome shotgun (WGS) entry which is preliminary data.</text>
</comment>
<reference evidence="1 2" key="1">
    <citation type="submission" date="2024-10" db="EMBL/GenBank/DDBJ databases">
        <title>The Natural Products Discovery Center: Release of the First 8490 Sequenced Strains for Exploring Actinobacteria Biosynthetic Diversity.</title>
        <authorList>
            <person name="Kalkreuter E."/>
            <person name="Kautsar S.A."/>
            <person name="Yang D."/>
            <person name="Bader C.D."/>
            <person name="Teijaro C.N."/>
            <person name="Fluegel L."/>
            <person name="Davis C.M."/>
            <person name="Simpson J.R."/>
            <person name="Lauterbach L."/>
            <person name="Steele A.D."/>
            <person name="Gui C."/>
            <person name="Meng S."/>
            <person name="Li G."/>
            <person name="Viehrig K."/>
            <person name="Ye F."/>
            <person name="Su P."/>
            <person name="Kiefer A.F."/>
            <person name="Nichols A."/>
            <person name="Cepeda A.J."/>
            <person name="Yan W."/>
            <person name="Fan B."/>
            <person name="Jiang Y."/>
            <person name="Adhikari A."/>
            <person name="Zheng C.-J."/>
            <person name="Schuster L."/>
            <person name="Cowan T.M."/>
            <person name="Smanski M.J."/>
            <person name="Chevrette M.G."/>
            <person name="De Carvalho L.P.S."/>
            <person name="Shen B."/>
        </authorList>
    </citation>
    <scope>NUCLEOTIDE SEQUENCE [LARGE SCALE GENOMIC DNA]</scope>
    <source>
        <strain evidence="1 2">NPDC019481</strain>
    </source>
</reference>
<accession>A0ABW7XFG0</accession>
<dbReference type="RefSeq" id="WP_397401964.1">
    <property type="nucleotide sequence ID" value="NZ_JBIRYI010000002.1"/>
</dbReference>
<protein>
    <submittedName>
        <fullName evidence="1">Transcriptional regulator</fullName>
    </submittedName>
</protein>